<dbReference type="AlphaFoldDB" id="A0A0E9WQC5"/>
<name>A0A0E9WQC5_ANGAN</name>
<reference evidence="1" key="1">
    <citation type="submission" date="2014-11" db="EMBL/GenBank/DDBJ databases">
        <authorList>
            <person name="Amaro Gonzalez C."/>
        </authorList>
    </citation>
    <scope>NUCLEOTIDE SEQUENCE</scope>
</reference>
<dbReference type="EMBL" id="GBXM01016005">
    <property type="protein sequence ID" value="JAH92572.1"/>
    <property type="molecule type" value="Transcribed_RNA"/>
</dbReference>
<protein>
    <submittedName>
        <fullName evidence="1">Uncharacterized protein</fullName>
    </submittedName>
</protein>
<accession>A0A0E9WQC5</accession>
<reference evidence="1" key="2">
    <citation type="journal article" date="2015" name="Fish Shellfish Immunol.">
        <title>Early steps in the European eel (Anguilla anguilla)-Vibrio vulnificus interaction in the gills: Role of the RtxA13 toxin.</title>
        <authorList>
            <person name="Callol A."/>
            <person name="Pajuelo D."/>
            <person name="Ebbesson L."/>
            <person name="Teles M."/>
            <person name="MacKenzie S."/>
            <person name="Amaro C."/>
        </authorList>
    </citation>
    <scope>NUCLEOTIDE SEQUENCE</scope>
</reference>
<sequence>MQPANHCLFLLSKIYQQSYTVNLEDCTTFAAAIGRQQAPDWPCIEKVLLKDVLTSIQREHFNSVLFDQRSNDYFKTNHIKIIEMRNPVQNQSLSL</sequence>
<organism evidence="1">
    <name type="scientific">Anguilla anguilla</name>
    <name type="common">European freshwater eel</name>
    <name type="synonym">Muraena anguilla</name>
    <dbReference type="NCBI Taxonomy" id="7936"/>
    <lineage>
        <taxon>Eukaryota</taxon>
        <taxon>Metazoa</taxon>
        <taxon>Chordata</taxon>
        <taxon>Craniata</taxon>
        <taxon>Vertebrata</taxon>
        <taxon>Euteleostomi</taxon>
        <taxon>Actinopterygii</taxon>
        <taxon>Neopterygii</taxon>
        <taxon>Teleostei</taxon>
        <taxon>Anguilliformes</taxon>
        <taxon>Anguillidae</taxon>
        <taxon>Anguilla</taxon>
    </lineage>
</organism>
<proteinExistence type="predicted"/>
<evidence type="ECO:0000313" key="1">
    <source>
        <dbReference type="EMBL" id="JAH92572.1"/>
    </source>
</evidence>